<accession>A0A931G586</accession>
<evidence type="ECO:0000313" key="1">
    <source>
        <dbReference type="EMBL" id="MBG0739270.1"/>
    </source>
</evidence>
<dbReference type="EMBL" id="JADNYM010000008">
    <property type="protein sequence ID" value="MBG0739270.1"/>
    <property type="molecule type" value="Genomic_DNA"/>
</dbReference>
<reference evidence="1 2" key="1">
    <citation type="submission" date="2020-11" db="EMBL/GenBank/DDBJ databases">
        <title>Arthrobacter antarcticus sp. nov., isolated from Antarctic Soil.</title>
        <authorList>
            <person name="Li J."/>
        </authorList>
    </citation>
    <scope>NUCLEOTIDE SEQUENCE [LARGE SCALE GENOMIC DNA]</scope>
    <source>
        <strain evidence="1 2">Z1-20</strain>
    </source>
</reference>
<proteinExistence type="predicted"/>
<comment type="caution">
    <text evidence="1">The sequence shown here is derived from an EMBL/GenBank/DDBJ whole genome shotgun (WGS) entry which is preliminary data.</text>
</comment>
<dbReference type="InterPro" id="IPR006748">
    <property type="entry name" value="NH2Glyco/OHUrea_AB-resist_kin"/>
</dbReference>
<organism evidence="1 2">
    <name type="scientific">Arthrobacter terrae</name>
    <dbReference type="NCBI Taxonomy" id="2935737"/>
    <lineage>
        <taxon>Bacteria</taxon>
        <taxon>Bacillati</taxon>
        <taxon>Actinomycetota</taxon>
        <taxon>Actinomycetes</taxon>
        <taxon>Micrococcales</taxon>
        <taxon>Micrococcaceae</taxon>
        <taxon>Arthrobacter</taxon>
    </lineage>
</organism>
<evidence type="ECO:0000313" key="2">
    <source>
        <dbReference type="Proteomes" id="UP000655366"/>
    </source>
</evidence>
<dbReference type="SUPFAM" id="SSF56112">
    <property type="entry name" value="Protein kinase-like (PK-like)"/>
    <property type="match status" value="1"/>
</dbReference>
<dbReference type="Proteomes" id="UP000655366">
    <property type="component" value="Unassembled WGS sequence"/>
</dbReference>
<dbReference type="InterPro" id="IPR011009">
    <property type="entry name" value="Kinase-like_dom_sf"/>
</dbReference>
<dbReference type="GO" id="GO:0016773">
    <property type="term" value="F:phosphotransferase activity, alcohol group as acceptor"/>
    <property type="evidence" value="ECO:0007669"/>
    <property type="project" value="InterPro"/>
</dbReference>
<dbReference type="AlphaFoldDB" id="A0A931G586"/>
<protein>
    <submittedName>
        <fullName evidence="1">Aminoglycoside resistance protein</fullName>
    </submittedName>
</protein>
<dbReference type="Pfam" id="PF04655">
    <property type="entry name" value="APH_6_hur"/>
    <property type="match status" value="1"/>
</dbReference>
<dbReference type="GO" id="GO:0019748">
    <property type="term" value="P:secondary metabolic process"/>
    <property type="evidence" value="ECO:0007669"/>
    <property type="project" value="InterPro"/>
</dbReference>
<keyword evidence="2" id="KW-1185">Reference proteome</keyword>
<name>A0A931G586_9MICC</name>
<gene>
    <name evidence="1" type="ORF">IV500_07685</name>
</gene>
<sequence>MPSAICSAPAAWSAADPPPADHLRSRLWTVTAVIPIPADLRRRYATSSVRRTWLASLPGLLDASLQRWNLTVDLPSGLEPWNGRTGIVLPVKADDGTPAVLKVAYPSAETRLEPLALQWWAGHGAVRLLHHNAGDCAMVLERLDAFRSLQVCDLNSAVEIWGGIVRLLSIVPKLEPGWSGLSHIADTAERWSDDLPADWDELGRPFDRWLLEAALEVCQTRGAVGRRSSRDVLVHSDLHFMNILGRPANAGYAAIDPQPTVGEAEFAVAPCLWNRIPELSRADPQAALRQRCADLCAAAGLDYEIARQWTIAREVDNALCYLADRAQPGSISSGSAASGDAQRSLWVASTLAGRTLSWLPAAHELKTL</sequence>